<evidence type="ECO:0000256" key="1">
    <source>
        <dbReference type="ARBA" id="ARBA00022679"/>
    </source>
</evidence>
<dbReference type="InterPro" id="IPR000462">
    <property type="entry name" value="CDP-OH_P_trans"/>
</dbReference>
<feature type="transmembrane region" description="Helical" evidence="2">
    <location>
        <begin position="61"/>
        <end position="80"/>
    </location>
</feature>
<keyword evidence="2" id="KW-1133">Transmembrane helix</keyword>
<feature type="transmembrane region" description="Helical" evidence="2">
    <location>
        <begin position="174"/>
        <end position="196"/>
    </location>
</feature>
<dbReference type="Gene3D" id="1.20.120.1760">
    <property type="match status" value="1"/>
</dbReference>
<keyword evidence="2" id="KW-0472">Membrane</keyword>
<evidence type="ECO:0000256" key="2">
    <source>
        <dbReference type="SAM" id="Phobius"/>
    </source>
</evidence>
<dbReference type="GO" id="GO:0016780">
    <property type="term" value="F:phosphotransferase activity, for other substituted phosphate groups"/>
    <property type="evidence" value="ECO:0007669"/>
    <property type="project" value="InterPro"/>
</dbReference>
<keyword evidence="2" id="KW-0812">Transmembrane</keyword>
<dbReference type="PROSITE" id="PS00379">
    <property type="entry name" value="CDP_ALCOHOL_P_TRANSF"/>
    <property type="match status" value="1"/>
</dbReference>
<accession>A0A481Z1K8</accession>
<protein>
    <submittedName>
        <fullName evidence="3">CDP-alcohol phosphatidyltransferase</fullName>
    </submittedName>
</protein>
<dbReference type="GO" id="GO:0016020">
    <property type="term" value="C:membrane"/>
    <property type="evidence" value="ECO:0007669"/>
    <property type="project" value="InterPro"/>
</dbReference>
<dbReference type="GO" id="GO:0008654">
    <property type="term" value="P:phospholipid biosynthetic process"/>
    <property type="evidence" value="ECO:0007669"/>
    <property type="project" value="InterPro"/>
</dbReference>
<dbReference type="EMBL" id="MK500408">
    <property type="protein sequence ID" value="QBK89110.1"/>
    <property type="molecule type" value="Genomic_DNA"/>
</dbReference>
<feature type="transmembrane region" description="Helical" evidence="2">
    <location>
        <begin position="122"/>
        <end position="140"/>
    </location>
</feature>
<evidence type="ECO:0000313" key="3">
    <source>
        <dbReference type="EMBL" id="QBK89110.1"/>
    </source>
</evidence>
<keyword evidence="1 3" id="KW-0808">Transferase</keyword>
<feature type="transmembrane region" description="Helical" evidence="2">
    <location>
        <begin position="34"/>
        <end position="55"/>
    </location>
</feature>
<organism evidence="3">
    <name type="scientific">Mimivirus LCMiAC02</name>
    <dbReference type="NCBI Taxonomy" id="2506609"/>
    <lineage>
        <taxon>Viruses</taxon>
        <taxon>Varidnaviria</taxon>
        <taxon>Bamfordvirae</taxon>
        <taxon>Nucleocytoviricota</taxon>
        <taxon>Megaviricetes</taxon>
        <taxon>Imitervirales</taxon>
        <taxon>Mimiviridae</taxon>
        <taxon>Klosneuvirinae</taxon>
    </lineage>
</organism>
<sequence length="199" mass="23836">MEIRKSPPELDNIVDKYIYDKADELAPFFKKLNFTPNCLTTISFSFGILAIYFYIKQKYVYSAILYLLSYVFDCFDGHFARKYDMVTKFGDFYDHATDILIAVILLWLIVKKYKKFNDWRSYIPFGFIVPLLTTFMYLGCQEKYYGKNESDTLNITRKFCPYDDKNKLFKFMRYIRHFGPSLAIFYIIFLILYSGYVDK</sequence>
<gene>
    <name evidence="3" type="ORF">LCMiAC02_02030</name>
</gene>
<feature type="transmembrane region" description="Helical" evidence="2">
    <location>
        <begin position="92"/>
        <end position="110"/>
    </location>
</feature>
<dbReference type="Pfam" id="PF01066">
    <property type="entry name" value="CDP-OH_P_transf"/>
    <property type="match status" value="1"/>
</dbReference>
<dbReference type="InterPro" id="IPR043130">
    <property type="entry name" value="CDP-OH_PTrfase_TM_dom"/>
</dbReference>
<name>A0A481Z1K8_9VIRU</name>
<reference evidence="3" key="1">
    <citation type="journal article" date="2019" name="MBio">
        <title>Virus Genomes from Deep Sea Sediments Expand the Ocean Megavirome and Support Independent Origins of Viral Gigantism.</title>
        <authorList>
            <person name="Backstrom D."/>
            <person name="Yutin N."/>
            <person name="Jorgensen S.L."/>
            <person name="Dharamshi J."/>
            <person name="Homa F."/>
            <person name="Zaremba-Niedwiedzka K."/>
            <person name="Spang A."/>
            <person name="Wolf Y.I."/>
            <person name="Koonin E.V."/>
            <person name="Ettema T.J."/>
        </authorList>
    </citation>
    <scope>NUCLEOTIDE SEQUENCE</scope>
</reference>
<dbReference type="InterPro" id="IPR048254">
    <property type="entry name" value="CDP_ALCOHOL_P_TRANSF_CS"/>
</dbReference>
<proteinExistence type="predicted"/>